<reference evidence="2 3" key="1">
    <citation type="submission" date="2006-04" db="EMBL/GenBank/DDBJ databases">
        <authorList>
            <person name="Nierman W.C."/>
        </authorList>
    </citation>
    <scope>NUCLEOTIDE SEQUENCE [LARGE SCALE GENOMIC DNA]</scope>
    <source>
        <strain evidence="2 3">DW4/3-1</strain>
    </source>
</reference>
<organism evidence="2 3">
    <name type="scientific">Stigmatella aurantiaca (strain DW4/3-1)</name>
    <dbReference type="NCBI Taxonomy" id="378806"/>
    <lineage>
        <taxon>Bacteria</taxon>
        <taxon>Pseudomonadati</taxon>
        <taxon>Myxococcota</taxon>
        <taxon>Myxococcia</taxon>
        <taxon>Myxococcales</taxon>
        <taxon>Cystobacterineae</taxon>
        <taxon>Archangiaceae</taxon>
        <taxon>Stigmatella</taxon>
    </lineage>
</organism>
<dbReference type="Proteomes" id="UP000032702">
    <property type="component" value="Unassembled WGS sequence"/>
</dbReference>
<sequence>MSRPRRSCWPAPTRGGSRAWRSARGWRPCARPPGPPSWRSPRTRPRGSCCSARAGSPSPRSRSRAPRCSMTWGCRSRASRSCSRRSSASRRSAGCSSARSGTPGMGTCTPRSSSTGTTRTRWPAPRRRSRTSFRWWERWAGPSRGSMGWGCSSAPSWPRSWAPGRCGFTTPSRPRWIPWASSTPASCSDREGFLGGSLAALGGLEADLRPDTAHEPTVDRLLLDVVRAGFTPGRNAAAEVLTHREGQKRAHHEGLVDPKVDAALEGRELEPAAGGVEFEGLTAARHGGAGLENLVAHAQPQPGIDLLERREVVGHVDPEAHHARGAAGFLGAVLGQQRRGVLEGATQVEVGCEEVARIELQRDDAADRVAQRRIGSTDRLPVGEAKASPQSEGEPSGFLFGPGRFGILLVVLCAVTGAVARGVTVVVTRADLVALEVSIAPPVRHGGGSDQGEGQRGELPEGVNGHDGGRQREAARCCGDACPLTGTPSGNSVLNWCRTLFRGQPFRGQHWTLAAISDGYRKMPALTCERLSGVLLFRS</sequence>
<gene>
    <name evidence="2" type="ORF">STIAU_3846</name>
</gene>
<comment type="caution">
    <text evidence="2">The sequence shown here is derived from an EMBL/GenBank/DDBJ whole genome shotgun (WGS) entry which is preliminary data.</text>
</comment>
<feature type="compositionally biased region" description="Low complexity" evidence="1">
    <location>
        <begin position="91"/>
        <end position="123"/>
    </location>
</feature>
<feature type="region of interest" description="Disordered" evidence="1">
    <location>
        <begin position="372"/>
        <end position="395"/>
    </location>
</feature>
<accession>Q090T6</accession>
<protein>
    <submittedName>
        <fullName evidence="2">Uncharacterized protein</fullName>
    </submittedName>
</protein>
<name>Q090T6_STIAD</name>
<feature type="compositionally biased region" description="Low complexity" evidence="1">
    <location>
        <begin position="46"/>
        <end position="60"/>
    </location>
</feature>
<feature type="compositionally biased region" description="Low complexity" evidence="1">
    <location>
        <begin position="14"/>
        <end position="27"/>
    </location>
</feature>
<dbReference type="AlphaFoldDB" id="Q090T6"/>
<evidence type="ECO:0000256" key="1">
    <source>
        <dbReference type="SAM" id="MobiDB-lite"/>
    </source>
</evidence>
<evidence type="ECO:0000313" key="3">
    <source>
        <dbReference type="Proteomes" id="UP000032702"/>
    </source>
</evidence>
<feature type="region of interest" description="Disordered" evidence="1">
    <location>
        <begin position="1"/>
        <end position="67"/>
    </location>
</feature>
<feature type="region of interest" description="Disordered" evidence="1">
    <location>
        <begin position="443"/>
        <end position="470"/>
    </location>
</feature>
<proteinExistence type="predicted"/>
<evidence type="ECO:0000313" key="2">
    <source>
        <dbReference type="EMBL" id="EAU66273.1"/>
    </source>
</evidence>
<feature type="region of interest" description="Disordered" evidence="1">
    <location>
        <begin position="91"/>
        <end position="127"/>
    </location>
</feature>
<dbReference type="EMBL" id="AAMD01000060">
    <property type="protein sequence ID" value="EAU66273.1"/>
    <property type="molecule type" value="Genomic_DNA"/>
</dbReference>